<evidence type="ECO:0000313" key="5">
    <source>
        <dbReference type="WBParaSite" id="EgrG_000126000"/>
    </source>
</evidence>
<gene>
    <name evidence="3" type="ORF">EgrG_000126000</name>
</gene>
<evidence type="ECO:0000256" key="1">
    <source>
        <dbReference type="SAM" id="MobiDB-lite"/>
    </source>
</evidence>
<reference evidence="3" key="2">
    <citation type="submission" date="2014-06" db="EMBL/GenBank/DDBJ databases">
        <authorList>
            <person name="Aslett M."/>
        </authorList>
    </citation>
    <scope>NUCLEOTIDE SEQUENCE</scope>
</reference>
<dbReference type="Pfam" id="PF00041">
    <property type="entry name" value="fn3"/>
    <property type="match status" value="1"/>
</dbReference>
<accession>A0A068WTF7</accession>
<sequence length="209" mass="23507">MRRITEEEASPRCDQLFSPLPLEGPSNPTVTAVSRTEVIVSWEPPGQFLLTRLRCYEVYINASTKPTYSGTQTFCHLRGLKPNCQYLFKVQMVLKSKAVTDKATLNSKGGASRHYSENLQPPSSMHRRRRQAHDRPHVNGKIHPQTDKRDLLGLTASGHSIHKAGGGIVGTAELQSCISHALKRSNRHMAFYPFLLNNRKKGFSFRIPN</sequence>
<dbReference type="InterPro" id="IPR013783">
    <property type="entry name" value="Ig-like_fold"/>
</dbReference>
<dbReference type="AlphaFoldDB" id="A0A068WTF7"/>
<evidence type="ECO:0000313" key="4">
    <source>
        <dbReference type="Proteomes" id="UP000492820"/>
    </source>
</evidence>
<dbReference type="PROSITE" id="PS50853">
    <property type="entry name" value="FN3"/>
    <property type="match status" value="1"/>
</dbReference>
<feature type="domain" description="Fibronectin type-III" evidence="2">
    <location>
        <begin position="24"/>
        <end position="110"/>
    </location>
</feature>
<dbReference type="CDD" id="cd00063">
    <property type="entry name" value="FN3"/>
    <property type="match status" value="1"/>
</dbReference>
<dbReference type="Gene3D" id="2.60.40.10">
    <property type="entry name" value="Immunoglobulins"/>
    <property type="match status" value="1"/>
</dbReference>
<reference evidence="5" key="3">
    <citation type="submission" date="2020-10" db="UniProtKB">
        <authorList>
            <consortium name="WormBaseParasite"/>
        </authorList>
    </citation>
    <scope>IDENTIFICATION</scope>
</reference>
<dbReference type="WBParaSite" id="EgrG_000126000">
    <property type="protein sequence ID" value="EgrG_000126000"/>
    <property type="gene ID" value="EgrG_000126000"/>
</dbReference>
<dbReference type="EMBL" id="LK028584">
    <property type="protein sequence ID" value="CDS21757.1"/>
    <property type="molecule type" value="Genomic_DNA"/>
</dbReference>
<organism evidence="3">
    <name type="scientific">Echinococcus granulosus</name>
    <name type="common">Hydatid tapeworm</name>
    <dbReference type="NCBI Taxonomy" id="6210"/>
    <lineage>
        <taxon>Eukaryota</taxon>
        <taxon>Metazoa</taxon>
        <taxon>Spiralia</taxon>
        <taxon>Lophotrochozoa</taxon>
        <taxon>Platyhelminthes</taxon>
        <taxon>Cestoda</taxon>
        <taxon>Eucestoda</taxon>
        <taxon>Cyclophyllidea</taxon>
        <taxon>Taeniidae</taxon>
        <taxon>Echinococcus</taxon>
        <taxon>Echinococcus granulosus group</taxon>
    </lineage>
</organism>
<reference evidence="3 4" key="1">
    <citation type="journal article" date="2013" name="Nature">
        <title>The genomes of four tapeworm species reveal adaptations to parasitism.</title>
        <authorList>
            <person name="Tsai I.J."/>
            <person name="Zarowiecki M."/>
            <person name="Holroyd N."/>
            <person name="Garciarrubio A."/>
            <person name="Sanchez-Flores A."/>
            <person name="Brooks K.L."/>
            <person name="Tracey A."/>
            <person name="Bobes R.J."/>
            <person name="Fragoso G."/>
            <person name="Sciutto E."/>
            <person name="Aslett M."/>
            <person name="Beasley H."/>
            <person name="Bennett H.M."/>
            <person name="Cai J."/>
            <person name="Camicia F."/>
            <person name="Clark R."/>
            <person name="Cucher M."/>
            <person name="De Silva N."/>
            <person name="Day T.A."/>
            <person name="Deplazes P."/>
            <person name="Estrada K."/>
            <person name="Fernandez C."/>
            <person name="Holland P.W."/>
            <person name="Hou J."/>
            <person name="Hu S."/>
            <person name="Huckvale T."/>
            <person name="Hung S.S."/>
            <person name="Kamenetzky L."/>
            <person name="Keane J.A."/>
            <person name="Kiss F."/>
            <person name="Koziol U."/>
            <person name="Lambert O."/>
            <person name="Liu K."/>
            <person name="Luo X."/>
            <person name="Luo Y."/>
            <person name="Macchiaroli N."/>
            <person name="Nichol S."/>
            <person name="Paps J."/>
            <person name="Parkinson J."/>
            <person name="Pouchkina-Stantcheva N."/>
            <person name="Riddiford N."/>
            <person name="Rosenzvit M."/>
            <person name="Salinas G."/>
            <person name="Wasmuth J.D."/>
            <person name="Zamanian M."/>
            <person name="Zheng Y."/>
            <person name="Cai X."/>
            <person name="Soberon X."/>
            <person name="Olson P.D."/>
            <person name="Laclette J.P."/>
            <person name="Brehm K."/>
            <person name="Berriman M."/>
            <person name="Garciarrubio A."/>
            <person name="Bobes R.J."/>
            <person name="Fragoso G."/>
            <person name="Sanchez-Flores A."/>
            <person name="Estrada K."/>
            <person name="Cevallos M.A."/>
            <person name="Morett E."/>
            <person name="Gonzalez V."/>
            <person name="Portillo T."/>
            <person name="Ochoa-Leyva A."/>
            <person name="Jose M.V."/>
            <person name="Sciutto E."/>
            <person name="Landa A."/>
            <person name="Jimenez L."/>
            <person name="Valdes V."/>
            <person name="Carrero J.C."/>
            <person name="Larralde C."/>
            <person name="Morales-Montor J."/>
            <person name="Limon-Lason J."/>
            <person name="Soberon X."/>
            <person name="Laclette J.P."/>
        </authorList>
    </citation>
    <scope>NUCLEOTIDE SEQUENCE [LARGE SCALE GENOMIC DNA]</scope>
</reference>
<dbReference type="SUPFAM" id="SSF49265">
    <property type="entry name" value="Fibronectin type III"/>
    <property type="match status" value="1"/>
</dbReference>
<evidence type="ECO:0000313" key="3">
    <source>
        <dbReference type="EMBL" id="CDS21757.1"/>
    </source>
</evidence>
<proteinExistence type="predicted"/>
<dbReference type="InterPro" id="IPR036116">
    <property type="entry name" value="FN3_sf"/>
</dbReference>
<evidence type="ECO:0000259" key="2">
    <source>
        <dbReference type="PROSITE" id="PS50853"/>
    </source>
</evidence>
<dbReference type="OrthoDB" id="10471063at2759"/>
<dbReference type="InterPro" id="IPR003961">
    <property type="entry name" value="FN3_dom"/>
</dbReference>
<dbReference type="SMART" id="SM00060">
    <property type="entry name" value="FN3"/>
    <property type="match status" value="1"/>
</dbReference>
<protein>
    <submittedName>
        <fullName evidence="3 5">Usherin</fullName>
    </submittedName>
</protein>
<name>A0A068WTF7_ECHGR</name>
<feature type="region of interest" description="Disordered" evidence="1">
    <location>
        <begin position="104"/>
        <end position="145"/>
    </location>
</feature>
<dbReference type="Proteomes" id="UP000492820">
    <property type="component" value="Unassembled WGS sequence"/>
</dbReference>